<sequence length="377" mass="41898">MVSPSSSLTNVPAPDETQPTNTEGSSTQDHPSRGPSAIPEDKKKELLENFEDDWQDDPENPRSWPLGTKWTTTTIVRVIRSQTCRRSTHPWFSIMALSLPEVAAKYDITNMTVTALTLSIFLISFGIGMSCARWNSCRTYHARYEIQAKIRALNVDLLGLAGFVTEIVGVKRVFIIVAGESYVLTLHIYYFDGLGATWEASRALLETYSPLLRLRKVKKSAGHPVLVKGHSGKLHCLWINLSRLAMLLVGSPVCFMLSLYVWDFSCSRPSTLAKQNGGKGEPEMRIPAVIFGSIFVPVELFVPNLGIFGFGMTTTLSCVPAWMRVPAIRPRDVRRPRYNNGDGNSLLVGLAIVLGIPFPVYLYYRGASIRAKSKLTQ</sequence>
<name>A0AAD7J4C0_9AGAR</name>
<dbReference type="Proteomes" id="UP001215280">
    <property type="component" value="Unassembled WGS sequence"/>
</dbReference>
<evidence type="ECO:0000256" key="3">
    <source>
        <dbReference type="ARBA" id="ARBA00022989"/>
    </source>
</evidence>
<dbReference type="PANTHER" id="PTHR23502">
    <property type="entry name" value="MAJOR FACILITATOR SUPERFAMILY"/>
    <property type="match status" value="1"/>
</dbReference>
<feature type="transmembrane region" description="Helical" evidence="6">
    <location>
        <begin position="244"/>
        <end position="262"/>
    </location>
</feature>
<organism evidence="7 8">
    <name type="scientific">Mycena maculata</name>
    <dbReference type="NCBI Taxonomy" id="230809"/>
    <lineage>
        <taxon>Eukaryota</taxon>
        <taxon>Fungi</taxon>
        <taxon>Dikarya</taxon>
        <taxon>Basidiomycota</taxon>
        <taxon>Agaricomycotina</taxon>
        <taxon>Agaricomycetes</taxon>
        <taxon>Agaricomycetidae</taxon>
        <taxon>Agaricales</taxon>
        <taxon>Marasmiineae</taxon>
        <taxon>Mycenaceae</taxon>
        <taxon>Mycena</taxon>
    </lineage>
</organism>
<evidence type="ECO:0000256" key="6">
    <source>
        <dbReference type="SAM" id="Phobius"/>
    </source>
</evidence>
<evidence type="ECO:0000256" key="5">
    <source>
        <dbReference type="SAM" id="MobiDB-lite"/>
    </source>
</evidence>
<comment type="caution">
    <text evidence="7">The sequence shown here is derived from an EMBL/GenBank/DDBJ whole genome shotgun (WGS) entry which is preliminary data.</text>
</comment>
<keyword evidence="2 6" id="KW-0812">Transmembrane</keyword>
<dbReference type="EMBL" id="JARJLG010000060">
    <property type="protein sequence ID" value="KAJ7756857.1"/>
    <property type="molecule type" value="Genomic_DNA"/>
</dbReference>
<feature type="compositionally biased region" description="Acidic residues" evidence="5">
    <location>
        <begin position="48"/>
        <end position="58"/>
    </location>
</feature>
<feature type="region of interest" description="Disordered" evidence="5">
    <location>
        <begin position="1"/>
        <end position="66"/>
    </location>
</feature>
<reference evidence="7" key="1">
    <citation type="submission" date="2023-03" db="EMBL/GenBank/DDBJ databases">
        <title>Massive genome expansion in bonnet fungi (Mycena s.s.) driven by repeated elements and novel gene families across ecological guilds.</title>
        <authorList>
            <consortium name="Lawrence Berkeley National Laboratory"/>
            <person name="Harder C.B."/>
            <person name="Miyauchi S."/>
            <person name="Viragh M."/>
            <person name="Kuo A."/>
            <person name="Thoen E."/>
            <person name="Andreopoulos B."/>
            <person name="Lu D."/>
            <person name="Skrede I."/>
            <person name="Drula E."/>
            <person name="Henrissat B."/>
            <person name="Morin E."/>
            <person name="Kohler A."/>
            <person name="Barry K."/>
            <person name="LaButti K."/>
            <person name="Morin E."/>
            <person name="Salamov A."/>
            <person name="Lipzen A."/>
            <person name="Mereny Z."/>
            <person name="Hegedus B."/>
            <person name="Baldrian P."/>
            <person name="Stursova M."/>
            <person name="Weitz H."/>
            <person name="Taylor A."/>
            <person name="Grigoriev I.V."/>
            <person name="Nagy L.G."/>
            <person name="Martin F."/>
            <person name="Kauserud H."/>
        </authorList>
    </citation>
    <scope>NUCLEOTIDE SEQUENCE</scope>
    <source>
        <strain evidence="7">CBHHK188m</strain>
    </source>
</reference>
<evidence type="ECO:0000313" key="7">
    <source>
        <dbReference type="EMBL" id="KAJ7756857.1"/>
    </source>
</evidence>
<dbReference type="GO" id="GO:0022857">
    <property type="term" value="F:transmembrane transporter activity"/>
    <property type="evidence" value="ECO:0007669"/>
    <property type="project" value="TreeGrafter"/>
</dbReference>
<feature type="transmembrane region" description="Helical" evidence="6">
    <location>
        <begin position="305"/>
        <end position="325"/>
    </location>
</feature>
<feature type="transmembrane region" description="Helical" evidence="6">
    <location>
        <begin position="108"/>
        <end position="128"/>
    </location>
</feature>
<comment type="subcellular location">
    <subcellularLocation>
        <location evidence="1">Membrane</location>
        <topology evidence="1">Multi-pass membrane protein</topology>
    </subcellularLocation>
</comment>
<evidence type="ECO:0000256" key="4">
    <source>
        <dbReference type="ARBA" id="ARBA00023136"/>
    </source>
</evidence>
<feature type="compositionally biased region" description="Polar residues" evidence="5">
    <location>
        <begin position="1"/>
        <end position="10"/>
    </location>
</feature>
<keyword evidence="8" id="KW-1185">Reference proteome</keyword>
<keyword evidence="4 6" id="KW-0472">Membrane</keyword>
<keyword evidence="3 6" id="KW-1133">Transmembrane helix</keyword>
<proteinExistence type="predicted"/>
<protein>
    <submittedName>
        <fullName evidence="7">Multidrug resistance protein 4</fullName>
    </submittedName>
</protein>
<feature type="compositionally biased region" description="Polar residues" evidence="5">
    <location>
        <begin position="17"/>
        <end position="29"/>
    </location>
</feature>
<dbReference type="AlphaFoldDB" id="A0AAD7J4C0"/>
<evidence type="ECO:0000256" key="2">
    <source>
        <dbReference type="ARBA" id="ARBA00022692"/>
    </source>
</evidence>
<dbReference type="GO" id="GO:0005886">
    <property type="term" value="C:plasma membrane"/>
    <property type="evidence" value="ECO:0007669"/>
    <property type="project" value="TreeGrafter"/>
</dbReference>
<accession>A0AAD7J4C0</accession>
<dbReference type="PANTHER" id="PTHR23502:SF60">
    <property type="entry name" value="MAJOR FACILITATOR SUPERFAMILY (MFS) PROFILE DOMAIN-CONTAINING PROTEIN-RELATED"/>
    <property type="match status" value="1"/>
</dbReference>
<evidence type="ECO:0000313" key="8">
    <source>
        <dbReference type="Proteomes" id="UP001215280"/>
    </source>
</evidence>
<feature type="transmembrane region" description="Helical" evidence="6">
    <location>
        <begin position="346"/>
        <end position="364"/>
    </location>
</feature>
<evidence type="ECO:0000256" key="1">
    <source>
        <dbReference type="ARBA" id="ARBA00004141"/>
    </source>
</evidence>
<gene>
    <name evidence="7" type="ORF">DFH07DRAFT_773070</name>
</gene>